<dbReference type="Pfam" id="PF10613">
    <property type="entry name" value="Lig_chan-Glu_bd"/>
    <property type="match status" value="1"/>
</dbReference>
<dbReference type="GO" id="GO:0015276">
    <property type="term" value="F:ligand-gated monoatomic ion channel activity"/>
    <property type="evidence" value="ECO:0007669"/>
    <property type="project" value="InterPro"/>
</dbReference>
<dbReference type="Pfam" id="PF01094">
    <property type="entry name" value="ANF_receptor"/>
    <property type="match status" value="1"/>
</dbReference>
<evidence type="ECO:0000256" key="3">
    <source>
        <dbReference type="ARBA" id="ARBA00022448"/>
    </source>
</evidence>
<evidence type="ECO:0000256" key="14">
    <source>
        <dbReference type="SAM" id="MobiDB-lite"/>
    </source>
</evidence>
<dbReference type="InterPro" id="IPR044730">
    <property type="entry name" value="RNase_H-like_dom_plant"/>
</dbReference>
<dbReference type="InterPro" id="IPR028082">
    <property type="entry name" value="Peripla_BP_I"/>
</dbReference>
<evidence type="ECO:0000256" key="2">
    <source>
        <dbReference type="ARBA" id="ARBA00008685"/>
    </source>
</evidence>
<evidence type="ECO:0000256" key="11">
    <source>
        <dbReference type="ARBA" id="ARBA00023286"/>
    </source>
</evidence>
<dbReference type="Gene3D" id="3.40.190.10">
    <property type="entry name" value="Periplasmic binding protein-like II"/>
    <property type="match status" value="2"/>
</dbReference>
<reference evidence="18" key="2">
    <citation type="submission" date="2025-08" db="UniProtKB">
        <authorList>
            <consortium name="RefSeq"/>
        </authorList>
    </citation>
    <scope>IDENTIFICATION</scope>
</reference>
<dbReference type="InterPro" id="IPR001828">
    <property type="entry name" value="ANF_lig-bd_rcpt"/>
</dbReference>
<dbReference type="RefSeq" id="XP_017970426.1">
    <property type="nucleotide sequence ID" value="XM_018114937.1"/>
</dbReference>
<dbReference type="PANTHER" id="PTHR34836">
    <property type="entry name" value="OS06G0188250 PROTEIN"/>
    <property type="match status" value="1"/>
</dbReference>
<keyword evidence="11 13" id="KW-1071">Ligand-gated ion channel</keyword>
<dbReference type="SMART" id="SM00079">
    <property type="entry name" value="PBPe"/>
    <property type="match status" value="1"/>
</dbReference>
<dbReference type="CDD" id="cd13686">
    <property type="entry name" value="GluR_Plant"/>
    <property type="match status" value="1"/>
</dbReference>
<evidence type="ECO:0000256" key="9">
    <source>
        <dbReference type="ARBA" id="ARBA00023170"/>
    </source>
</evidence>
<protein>
    <recommendedName>
        <fullName evidence="13">Glutamate receptor</fullName>
    </recommendedName>
</protein>
<dbReference type="InterPro" id="IPR002156">
    <property type="entry name" value="RNaseH_domain"/>
</dbReference>
<dbReference type="InterPro" id="IPR015683">
    <property type="entry name" value="Ionotropic_Glu_rcpt"/>
</dbReference>
<proteinExistence type="inferred from homology"/>
<feature type="transmembrane region" description="Helical" evidence="15">
    <location>
        <begin position="869"/>
        <end position="892"/>
    </location>
</feature>
<evidence type="ECO:0000256" key="13">
    <source>
        <dbReference type="PIRNR" id="PIRNR037090"/>
    </source>
</evidence>
<dbReference type="CDD" id="cd19990">
    <property type="entry name" value="PBP1_GABAb_receptor_plant"/>
    <property type="match status" value="1"/>
</dbReference>
<reference evidence="17" key="1">
    <citation type="journal article" date="1997" name="Nucleic Acids Res.">
        <title>tRNAscan-SE: a program for improved detection of transfer RNA genes in genomic sequence.</title>
        <authorList>
            <person name="Lowe T.M."/>
            <person name="Eddy S.R."/>
        </authorList>
    </citation>
    <scope>NUCLEOTIDE SEQUENCE [LARGE SCALE GENOMIC DNA]</scope>
    <source>
        <strain evidence="17">r\B97-61/B2</strain>
    </source>
</reference>
<name>A0AB32VWX0_THECC</name>
<dbReference type="SUPFAM" id="SSF53850">
    <property type="entry name" value="Periplasmic binding protein-like II"/>
    <property type="match status" value="1"/>
</dbReference>
<keyword evidence="7 13" id="KW-0406">Ion transport</keyword>
<dbReference type="InterPro" id="IPR017103">
    <property type="entry name" value="Iontropic_Glu_rcpt_pln"/>
</dbReference>
<evidence type="ECO:0000256" key="12">
    <source>
        <dbReference type="ARBA" id="ARBA00023303"/>
    </source>
</evidence>
<dbReference type="InterPro" id="IPR036397">
    <property type="entry name" value="RNaseH_sf"/>
</dbReference>
<dbReference type="KEGG" id="tcc:18609151"/>
<keyword evidence="10" id="KW-0325">Glycoprotein</keyword>
<evidence type="ECO:0000256" key="10">
    <source>
        <dbReference type="ARBA" id="ARBA00023180"/>
    </source>
</evidence>
<keyword evidence="5" id="KW-0732">Signal</keyword>
<dbReference type="InterPro" id="IPR001320">
    <property type="entry name" value="Iontro_rcpt_C"/>
</dbReference>
<dbReference type="PIRSF" id="PIRSF037090">
    <property type="entry name" value="Iontro_Glu-like_rcpt_pln"/>
    <property type="match status" value="1"/>
</dbReference>
<comment type="subcellular location">
    <subcellularLocation>
        <location evidence="1">Membrane</location>
        <topology evidence="1">Multi-pass membrane protein</topology>
    </subcellularLocation>
</comment>
<evidence type="ECO:0000313" key="18">
    <source>
        <dbReference type="RefSeq" id="XP_017970426.1"/>
    </source>
</evidence>
<feature type="transmembrane region" description="Helical" evidence="15">
    <location>
        <begin position="682"/>
        <end position="698"/>
    </location>
</feature>
<dbReference type="CDD" id="cd06222">
    <property type="entry name" value="RNase_H_like"/>
    <property type="match status" value="1"/>
</dbReference>
<keyword evidence="4 15" id="KW-0812">Transmembrane</keyword>
<accession>A0AB32VWX0</accession>
<dbReference type="InterPro" id="IPR019594">
    <property type="entry name" value="Glu/Gly-bd"/>
</dbReference>
<gene>
    <name evidence="18" type="primary">LOC18609151</name>
</gene>
<evidence type="ECO:0000256" key="6">
    <source>
        <dbReference type="ARBA" id="ARBA00022989"/>
    </source>
</evidence>
<dbReference type="Gene3D" id="3.40.50.2300">
    <property type="match status" value="2"/>
</dbReference>
<evidence type="ECO:0000256" key="5">
    <source>
        <dbReference type="ARBA" id="ARBA00022729"/>
    </source>
</evidence>
<keyword evidence="12 13" id="KW-0407">Ion channel</keyword>
<evidence type="ECO:0000256" key="8">
    <source>
        <dbReference type="ARBA" id="ARBA00023136"/>
    </source>
</evidence>
<evidence type="ECO:0000256" key="7">
    <source>
        <dbReference type="ARBA" id="ARBA00023065"/>
    </source>
</evidence>
<feature type="domain" description="Ionotropic glutamate receptor C-terminal" evidence="16">
    <location>
        <begin position="496"/>
        <end position="846"/>
    </location>
</feature>
<dbReference type="Proteomes" id="UP000694886">
    <property type="component" value="Chromosome 2"/>
</dbReference>
<keyword evidence="3 13" id="KW-0813">Transport</keyword>
<dbReference type="GO" id="GO:0016020">
    <property type="term" value="C:membrane"/>
    <property type="evidence" value="ECO:0007669"/>
    <property type="project" value="UniProtKB-SubCell"/>
</dbReference>
<dbReference type="FunFam" id="3.40.190.10:FF:000103">
    <property type="entry name" value="Glutamate receptor"/>
    <property type="match status" value="1"/>
</dbReference>
<feature type="transmembrane region" description="Helical" evidence="15">
    <location>
        <begin position="619"/>
        <end position="638"/>
    </location>
</feature>
<evidence type="ECO:0000256" key="15">
    <source>
        <dbReference type="SAM" id="Phobius"/>
    </source>
</evidence>
<dbReference type="Pfam" id="PF13456">
    <property type="entry name" value="RVT_3"/>
    <property type="match status" value="1"/>
</dbReference>
<dbReference type="PANTHER" id="PTHR34836:SF7">
    <property type="entry name" value="RECEPTOR LIGAND BINDING REGION DOMAIN-CONTAINING PROTEIN"/>
    <property type="match status" value="1"/>
</dbReference>
<dbReference type="Gene3D" id="1.10.287.70">
    <property type="match status" value="1"/>
</dbReference>
<dbReference type="InterPro" id="IPR044440">
    <property type="entry name" value="GABAb_receptor_plant_PBP1"/>
</dbReference>
<dbReference type="GeneID" id="18609151"/>
<organism evidence="17 18">
    <name type="scientific">Theobroma cacao</name>
    <name type="common">Cacao</name>
    <name type="synonym">Cocoa</name>
    <dbReference type="NCBI Taxonomy" id="3641"/>
    <lineage>
        <taxon>Eukaryota</taxon>
        <taxon>Viridiplantae</taxon>
        <taxon>Streptophyta</taxon>
        <taxon>Embryophyta</taxon>
        <taxon>Tracheophyta</taxon>
        <taxon>Spermatophyta</taxon>
        <taxon>Magnoliopsida</taxon>
        <taxon>eudicotyledons</taxon>
        <taxon>Gunneridae</taxon>
        <taxon>Pentapetalae</taxon>
        <taxon>rosids</taxon>
        <taxon>malvids</taxon>
        <taxon>Malvales</taxon>
        <taxon>Malvaceae</taxon>
        <taxon>Byttnerioideae</taxon>
        <taxon>Theobroma</taxon>
    </lineage>
</organism>
<dbReference type="SUPFAM" id="SSF53822">
    <property type="entry name" value="Periplasmic binding protein-like I"/>
    <property type="match status" value="1"/>
</dbReference>
<comment type="similarity">
    <text evidence="2 13">Belongs to the glutamate-gated ion channel (TC 1.A.10.1) family.</text>
</comment>
<evidence type="ECO:0000256" key="1">
    <source>
        <dbReference type="ARBA" id="ARBA00004141"/>
    </source>
</evidence>
<sequence>MDAQVVVQMIQEGHQGSSRIRYLLASIRRCLSGLSFRISHIHREGNQAADHLSNQGHTLQNLQLEVKSETRGVEVNTSIQVGVILDLKSPLGAMAEICISMAVSDFYDGHSDYQTRLVLNTRDAHDSVGMASSVVDLLKNEQAHAIIGPQWSAEAKFAIELGEMAHVPLVSFSATSPSLSPTQNTYFIRTAQNDASQIRAIVAVLKQFGWPQVVLIHEDTEYGTEIVPYLFDSWRENDIGLAYKSKISSSATDYEISRELNKLRALQTKVFLVHMTSSLGSRLFSLVDKAGMMSIGYSWLITDGISNSLEDMDPAVIHSMEGVLGVKPHVPETHVVKTFKKRWQRNLHLLKPNSSVGELNIFGFWAYDTVWALATAAERIVPVNPTFLKVGTNGSVMDLANLSISKIGPRFLSEILNTKFKGLGGDFHLVDGQLQPSVFEIFNVIGRGQRIVGFWTPKEGISPALSSTERVASSGLKNIIWPGDSTEVPTGWAIPMLRIGVPVKTGFTQFVKIDKNGADEIRCTGFSIEVFEAALKKLAFNVSYVYVPFMNDEGKSNGSYNDLLHQIEHKIVDAVVGDTTIIADRTSYVDFTLPYTESRIVMVVPIKHEKSLWSFLQPLGWDLWFTIIGSCIFFGLVIRIMERHHTANTRFGGPPSRQLGMIFWFPFSSLVFPQRELLLNDYSIFVLVMWLFLAYILMQSYTASLSSILTVDQLHPTFFSVQNLKTKGYNVGYQNGSFVLDFLKNRLKFDESKLKAYDTIQDYDKALSEGSEHDGVAAIFDEIPFIRLFLDKYGSNYMITGPTYRTDGFGFAFPRGSPLVPYISRAILKVREDTIMDNIEKKYFKHQVTSLYSAAPISADSRSLSLHSFGGLFIITGIATLLALVISEGYFWEKPVSMAKKYGQRYLSSRASNIETKLVAHSTTVMNASTHSLDEIQINSGDSSGVSDLSDGSVHQENE</sequence>
<feature type="compositionally biased region" description="Low complexity" evidence="14">
    <location>
        <begin position="940"/>
        <end position="953"/>
    </location>
</feature>
<dbReference type="GO" id="GO:0004523">
    <property type="term" value="F:RNA-DNA hybrid ribonuclease activity"/>
    <property type="evidence" value="ECO:0007669"/>
    <property type="project" value="InterPro"/>
</dbReference>
<dbReference type="Gene3D" id="3.30.420.10">
    <property type="entry name" value="Ribonuclease H-like superfamily/Ribonuclease H"/>
    <property type="match status" value="1"/>
</dbReference>
<keyword evidence="9 13" id="KW-0675">Receptor</keyword>
<evidence type="ECO:0000259" key="16">
    <source>
        <dbReference type="SMART" id="SM00079"/>
    </source>
</evidence>
<dbReference type="Pfam" id="PF00060">
    <property type="entry name" value="Lig_chan"/>
    <property type="match status" value="1"/>
</dbReference>
<evidence type="ECO:0000313" key="17">
    <source>
        <dbReference type="Proteomes" id="UP000694886"/>
    </source>
</evidence>
<evidence type="ECO:0000256" key="4">
    <source>
        <dbReference type="ARBA" id="ARBA00022692"/>
    </source>
</evidence>
<dbReference type="GO" id="GO:0003676">
    <property type="term" value="F:nucleic acid binding"/>
    <property type="evidence" value="ECO:0007669"/>
    <property type="project" value="InterPro"/>
</dbReference>
<keyword evidence="8 13" id="KW-0472">Membrane</keyword>
<dbReference type="AlphaFoldDB" id="A0AB32VWX0"/>
<dbReference type="Gramene" id="Tc02v2_t019080.1">
    <property type="protein sequence ID" value="Tc02v2_p019080.1"/>
    <property type="gene ID" value="Tc02v2_g019080"/>
</dbReference>
<feature type="region of interest" description="Disordered" evidence="14">
    <location>
        <begin position="938"/>
        <end position="959"/>
    </location>
</feature>
<comment type="function">
    <text evidence="13">Glutamate-gated receptor that probably acts as non-selective cation channel.</text>
</comment>
<dbReference type="FunFam" id="3.40.50.2300:FF:000188">
    <property type="entry name" value="Glutamate receptor"/>
    <property type="match status" value="1"/>
</dbReference>
<keyword evidence="6 15" id="KW-1133">Transmembrane helix</keyword>